<organism evidence="2">
    <name type="scientific">Eutreptiella gymnastica</name>
    <dbReference type="NCBI Taxonomy" id="73025"/>
    <lineage>
        <taxon>Eukaryota</taxon>
        <taxon>Discoba</taxon>
        <taxon>Euglenozoa</taxon>
        <taxon>Euglenida</taxon>
        <taxon>Spirocuta</taxon>
        <taxon>Euglenophyceae</taxon>
        <taxon>Eutreptiales</taxon>
        <taxon>Eutreptiaceae</taxon>
        <taxon>Eutreptiella</taxon>
    </lineage>
</organism>
<proteinExistence type="predicted"/>
<evidence type="ECO:0000256" key="1">
    <source>
        <dbReference type="SAM" id="MobiDB-lite"/>
    </source>
</evidence>
<dbReference type="AlphaFoldDB" id="A0A7S1NWC3"/>
<name>A0A7S1NWC3_9EUGL</name>
<evidence type="ECO:0000313" key="2">
    <source>
        <dbReference type="EMBL" id="CAD9044666.1"/>
    </source>
</evidence>
<gene>
    <name evidence="2" type="ORF">EGYM00392_LOCUS55850</name>
</gene>
<protein>
    <submittedName>
        <fullName evidence="2">Uncharacterized protein</fullName>
    </submittedName>
</protein>
<dbReference type="EMBL" id="HBGA01153729">
    <property type="protein sequence ID" value="CAD9044666.1"/>
    <property type="molecule type" value="Transcribed_RNA"/>
</dbReference>
<sequence length="117" mass="12285">MGQIHKARPRSHCGQPPPAAVTPHGLWGGGGLGRIHNRRQPPPFHMGCRVAEGWAKALPRSQSAVCSPEAESRCPLRAETNASPGPCPMLCFQLPKDVAPLPGTCTVGRAAPTATSH</sequence>
<reference evidence="2" key="1">
    <citation type="submission" date="2021-01" db="EMBL/GenBank/DDBJ databases">
        <authorList>
            <person name="Corre E."/>
            <person name="Pelletier E."/>
            <person name="Niang G."/>
            <person name="Scheremetjew M."/>
            <person name="Finn R."/>
            <person name="Kale V."/>
            <person name="Holt S."/>
            <person name="Cochrane G."/>
            <person name="Meng A."/>
            <person name="Brown T."/>
            <person name="Cohen L."/>
        </authorList>
    </citation>
    <scope>NUCLEOTIDE SEQUENCE</scope>
    <source>
        <strain evidence="2">NIES-381</strain>
    </source>
</reference>
<feature type="compositionally biased region" description="Basic residues" evidence="1">
    <location>
        <begin position="1"/>
        <end position="11"/>
    </location>
</feature>
<feature type="region of interest" description="Disordered" evidence="1">
    <location>
        <begin position="1"/>
        <end position="40"/>
    </location>
</feature>
<accession>A0A7S1NWC3</accession>